<dbReference type="InterPro" id="IPR028082">
    <property type="entry name" value="Peripla_BP_I"/>
</dbReference>
<dbReference type="Pfam" id="PF13458">
    <property type="entry name" value="Peripla_BP_6"/>
    <property type="match status" value="1"/>
</dbReference>
<evidence type="ECO:0000313" key="6">
    <source>
        <dbReference type="EMBL" id="MRU14565.1"/>
    </source>
</evidence>
<protein>
    <submittedName>
        <fullName evidence="6">Branched-chain amino acid ABC transporter substrate-binding protein</fullName>
    </submittedName>
</protein>
<proteinExistence type="inferred from homology"/>
<dbReference type="InterPro" id="IPR051010">
    <property type="entry name" value="BCAA_transport"/>
</dbReference>
<comment type="caution">
    <text evidence="6">The sequence shown here is derived from an EMBL/GenBank/DDBJ whole genome shotgun (WGS) entry which is preliminary data.</text>
</comment>
<evidence type="ECO:0000256" key="3">
    <source>
        <dbReference type="ARBA" id="ARBA00022970"/>
    </source>
</evidence>
<feature type="chain" id="PRO_5032353382" evidence="4">
    <location>
        <begin position="20"/>
        <end position="387"/>
    </location>
</feature>
<comment type="similarity">
    <text evidence="1">Belongs to the leucine-binding protein family.</text>
</comment>
<evidence type="ECO:0000256" key="1">
    <source>
        <dbReference type="ARBA" id="ARBA00010062"/>
    </source>
</evidence>
<dbReference type="Proteomes" id="UP000564704">
    <property type="component" value="Unassembled WGS sequence"/>
</dbReference>
<dbReference type="NCBIfam" id="TIGR03863">
    <property type="entry name" value="PQQ_ABC_bind"/>
    <property type="match status" value="1"/>
</dbReference>
<dbReference type="RefSeq" id="WP_154149119.1">
    <property type="nucleotide sequence ID" value="NZ_SZWE01000001.1"/>
</dbReference>
<dbReference type="OrthoDB" id="5341635at2"/>
<dbReference type="EMBL" id="SZWE01000001">
    <property type="protein sequence ID" value="MRU14565.1"/>
    <property type="molecule type" value="Genomic_DNA"/>
</dbReference>
<dbReference type="AlphaFoldDB" id="A0A844CM72"/>
<keyword evidence="2 4" id="KW-0732">Signal</keyword>
<reference evidence="6 7" key="1">
    <citation type="submission" date="2019-05" db="EMBL/GenBank/DDBJ databases">
        <title>Roseovarius bejariae sp. nov., a moderately halophylic bacterium isolated from a saline soil in Rambla Salada (Murcia).</title>
        <authorList>
            <person name="Castro D.J."/>
            <person name="Gomez-Altuve A."/>
            <person name="Reina J.C."/>
            <person name="Rodriguez M."/>
            <person name="Sampedro I."/>
            <person name="Llamas I."/>
            <person name="Martinez-Checa F."/>
        </authorList>
    </citation>
    <scope>NUCLEOTIDE SEQUENCE [LARGE SCALE GENOMIC DNA]</scope>
    <source>
        <strain evidence="6 7">A21</strain>
    </source>
</reference>
<dbReference type="Gene3D" id="3.40.50.2300">
    <property type="match status" value="2"/>
</dbReference>
<name>A0A844CM72_9RHOB</name>
<evidence type="ECO:0000259" key="5">
    <source>
        <dbReference type="Pfam" id="PF13458"/>
    </source>
</evidence>
<sequence length="387" mass="42338">MLRKLLTLAAVGLALPAWAEVELPVTYLKLEVPRPPVLSNLDPVPDDLGEAGAQLGLADNKTTGKFLGHDYSLTVTRVPEGGEWLSAAREALAASPFVILDAPAQAQLELADLPEAQGAVLFNATAPGAALRDGACRANLLHTLPSSTMRADALMQFLVKRRWTDLVMIAGDHPGDKAFAGALKRSITKFGLTLKAEKTWVFDADMRRNAAREVPLFTQEFGDYDMLLIADELGDFGRYIAFNTWQARPVAGSEGLKPVAWSWVVEQWGAAQMQGRFEDLAGRDMRSEDYAAWAAIRSLGEAVTRTQSADPATLRAYILSDEFELAGFKGRKMSFRDWNGQLRQPIPLVTPRAVVAKAPLEGFLHQRTELDTLGIDQGETECTAFQE</sequence>
<dbReference type="PANTHER" id="PTHR30483:SF6">
    <property type="entry name" value="PERIPLASMIC BINDING PROTEIN OF ABC TRANSPORTER FOR NATURAL AMINO ACIDS"/>
    <property type="match status" value="1"/>
</dbReference>
<accession>A0A844CM72</accession>
<gene>
    <name evidence="6" type="ORF">FDP25_03880</name>
</gene>
<keyword evidence="3" id="KW-0813">Transport</keyword>
<feature type="domain" description="Leucine-binding protein" evidence="5">
    <location>
        <begin position="85"/>
        <end position="197"/>
    </location>
</feature>
<evidence type="ECO:0000313" key="7">
    <source>
        <dbReference type="Proteomes" id="UP000564704"/>
    </source>
</evidence>
<keyword evidence="3" id="KW-0029">Amino-acid transport</keyword>
<evidence type="ECO:0000256" key="4">
    <source>
        <dbReference type="SAM" id="SignalP"/>
    </source>
</evidence>
<evidence type="ECO:0000256" key="2">
    <source>
        <dbReference type="ARBA" id="ARBA00022729"/>
    </source>
</evidence>
<feature type="signal peptide" evidence="4">
    <location>
        <begin position="1"/>
        <end position="19"/>
    </location>
</feature>
<keyword evidence="7" id="KW-1185">Reference proteome</keyword>
<dbReference type="GO" id="GO:0006865">
    <property type="term" value="P:amino acid transport"/>
    <property type="evidence" value="ECO:0007669"/>
    <property type="project" value="UniProtKB-KW"/>
</dbReference>
<dbReference type="PANTHER" id="PTHR30483">
    <property type="entry name" value="LEUCINE-SPECIFIC-BINDING PROTEIN"/>
    <property type="match status" value="1"/>
</dbReference>
<organism evidence="6 7">
    <name type="scientific">Roseovarius bejariae</name>
    <dbReference type="NCBI Taxonomy" id="2576383"/>
    <lineage>
        <taxon>Bacteria</taxon>
        <taxon>Pseudomonadati</taxon>
        <taxon>Pseudomonadota</taxon>
        <taxon>Alphaproteobacteria</taxon>
        <taxon>Rhodobacterales</taxon>
        <taxon>Roseobacteraceae</taxon>
        <taxon>Roseovarius</taxon>
    </lineage>
</organism>
<dbReference type="InterPro" id="IPR028081">
    <property type="entry name" value="Leu-bd"/>
</dbReference>
<dbReference type="SUPFAM" id="SSF53822">
    <property type="entry name" value="Periplasmic binding protein-like I"/>
    <property type="match status" value="1"/>
</dbReference>
<dbReference type="InterPro" id="IPR022478">
    <property type="entry name" value="ABC_transptr_sub-bd_PQQ"/>
</dbReference>